<organism evidence="1 2">
    <name type="scientific">Neisseria lisongii</name>
    <dbReference type="NCBI Taxonomy" id="2912188"/>
    <lineage>
        <taxon>Bacteria</taxon>
        <taxon>Pseudomonadati</taxon>
        <taxon>Pseudomonadota</taxon>
        <taxon>Betaproteobacteria</taxon>
        <taxon>Neisseriales</taxon>
        <taxon>Neisseriaceae</taxon>
        <taxon>Neisseria</taxon>
    </lineage>
</organism>
<accession>A0ABY7RNK8</accession>
<name>A0ABY7RNK8_9NEIS</name>
<dbReference type="Pfam" id="PF02423">
    <property type="entry name" value="OCD_Mu_crystall"/>
    <property type="match status" value="1"/>
</dbReference>
<dbReference type="Gene3D" id="3.30.1780.10">
    <property type="entry name" value="ornithine cyclodeaminase, domain 1"/>
    <property type="match status" value="1"/>
</dbReference>
<dbReference type="PANTHER" id="PTHR13812:SF19">
    <property type="entry name" value="KETIMINE REDUCTASE MU-CRYSTALLIN"/>
    <property type="match status" value="1"/>
</dbReference>
<dbReference type="InterPro" id="IPR023401">
    <property type="entry name" value="ODC_N"/>
</dbReference>
<dbReference type="InterPro" id="IPR036291">
    <property type="entry name" value="NAD(P)-bd_dom_sf"/>
</dbReference>
<dbReference type="NCBIfam" id="NF004793">
    <property type="entry name" value="PRK06141.1"/>
    <property type="match status" value="1"/>
</dbReference>
<evidence type="ECO:0000313" key="2">
    <source>
        <dbReference type="Proteomes" id="UP001221268"/>
    </source>
</evidence>
<keyword evidence="2" id="KW-1185">Reference proteome</keyword>
<dbReference type="SUPFAM" id="SSF51735">
    <property type="entry name" value="NAD(P)-binding Rossmann-fold domains"/>
    <property type="match status" value="1"/>
</dbReference>
<protein>
    <submittedName>
        <fullName evidence="1">Ornithine cyclodeaminase family protein</fullName>
    </submittedName>
</protein>
<dbReference type="InterPro" id="IPR003462">
    <property type="entry name" value="ODC_Mu_crystall"/>
</dbReference>
<dbReference type="RefSeq" id="WP_237091368.1">
    <property type="nucleotide sequence ID" value="NZ_CP116766.1"/>
</dbReference>
<dbReference type="PANTHER" id="PTHR13812">
    <property type="entry name" value="KETIMINE REDUCTASE MU-CRYSTALLIN"/>
    <property type="match status" value="1"/>
</dbReference>
<reference evidence="1 2" key="1">
    <citation type="submission" date="2023-01" db="EMBL/GenBank/DDBJ databases">
        <authorList>
            <person name="Yang C."/>
        </authorList>
    </citation>
    <scope>NUCLEOTIDE SEQUENCE [LARGE SCALE GENOMIC DNA]</scope>
    <source>
        <strain evidence="1 2">ZJ106</strain>
    </source>
</reference>
<evidence type="ECO:0000313" key="1">
    <source>
        <dbReference type="EMBL" id="WCL71810.1"/>
    </source>
</evidence>
<dbReference type="EMBL" id="CP116766">
    <property type="protein sequence ID" value="WCL71810.1"/>
    <property type="molecule type" value="Genomic_DNA"/>
</dbReference>
<dbReference type="PIRSF" id="PIRSF001439">
    <property type="entry name" value="CryM"/>
    <property type="match status" value="1"/>
</dbReference>
<dbReference type="Proteomes" id="UP001221268">
    <property type="component" value="Chromosome"/>
</dbReference>
<proteinExistence type="predicted"/>
<gene>
    <name evidence="1" type="ORF">PJU73_01385</name>
</gene>
<dbReference type="Gene3D" id="3.40.50.720">
    <property type="entry name" value="NAD(P)-binding Rossmann-like Domain"/>
    <property type="match status" value="1"/>
</dbReference>
<sequence length="314" mass="34226">MMLHYDSQQTSAALPFPKLVQAIKKMFSDGCEVPLRHNHAINNAEGGKLGTLLLMPAWQPQSWLGVKTVSIFPGNHQHHLPGLHSVYILYSAQTGKPAAIFDGDSITSRRTAASSALAARYLSRENSRTLLIVGAGWVAELLAEAYLSVRPIQKFLIWNQTHHKAEALASRLQKKGLAAEAVSSLEEAVKQSDIVSCATLSTTPLIKREWLRPGTHLDLIGGFTPEMRESDDACFADTSVFVDTEEALMKAGDLLSPIQAGIFAPEQVKATLSDLCRNHHQGRLNQHEITVFKSVGSALEDLAAAVLAYETLNP</sequence>